<evidence type="ECO:0000313" key="2">
    <source>
        <dbReference type="Proteomes" id="UP000467840"/>
    </source>
</evidence>
<dbReference type="EMBL" id="JAAGAX010000001">
    <property type="protein sequence ID" value="KAF2323967.1"/>
    <property type="molecule type" value="Genomic_DNA"/>
</dbReference>
<dbReference type="SUPFAM" id="SSF56281">
    <property type="entry name" value="Metallo-hydrolase/oxidoreductase"/>
    <property type="match status" value="1"/>
</dbReference>
<evidence type="ECO:0000313" key="1">
    <source>
        <dbReference type="EMBL" id="KAF2323967.1"/>
    </source>
</evidence>
<dbReference type="Proteomes" id="UP000467840">
    <property type="component" value="Chromosome 5"/>
</dbReference>
<evidence type="ECO:0008006" key="3">
    <source>
        <dbReference type="Google" id="ProtNLM"/>
    </source>
</evidence>
<dbReference type="PANTHER" id="PTHR42663:SF6">
    <property type="entry name" value="HYDROLASE C777.06C-RELATED"/>
    <property type="match status" value="1"/>
</dbReference>
<keyword evidence="2" id="KW-1185">Reference proteome</keyword>
<comment type="caution">
    <text evidence="1">The sequence shown here is derived from an EMBL/GenBank/DDBJ whole genome shotgun (WGS) entry which is preliminary data.</text>
</comment>
<dbReference type="Gene3D" id="3.60.15.10">
    <property type="entry name" value="Ribonuclease Z/Hydroxyacylglutathione hydrolase-like"/>
    <property type="match status" value="2"/>
</dbReference>
<accession>A0A6A6NFP8</accession>
<protein>
    <recommendedName>
        <fullName evidence="3">Metallo-beta-lactamase domain-containing protein</fullName>
    </recommendedName>
</protein>
<gene>
    <name evidence="1" type="ORF">GH714_005740</name>
</gene>
<proteinExistence type="predicted"/>
<dbReference type="InterPro" id="IPR036866">
    <property type="entry name" value="RibonucZ/Hydroxyglut_hydro"/>
</dbReference>
<dbReference type="AlphaFoldDB" id="A0A6A6NFP8"/>
<sequence length="184" mass="21095">MCLIQPSDPPCHVCSQALSVPPEQNPNYRCNTSLLIDYCQSDEKHSYILIDVGKTFREQVLRWFTFHKIPRVDSVMHGEDYISLGFLFGEKSRVAYISDVSRFPASTEYVISNAGAGQLDLLILDTLYKTLEAVKRLCPKRALLIGMTHEFDHYKDNDFLMEWSKREGIPVQLAHDGMRVPIEL</sequence>
<dbReference type="PANTHER" id="PTHR42663">
    <property type="entry name" value="HYDROLASE C777.06C-RELATED-RELATED"/>
    <property type="match status" value="1"/>
</dbReference>
<name>A0A6A6NFP8_HEVBR</name>
<reference evidence="1 2" key="1">
    <citation type="journal article" date="2020" name="Mol. Plant">
        <title>The Chromosome-Based Rubber Tree Genome Provides New Insights into Spurge Genome Evolution and Rubber Biosynthesis.</title>
        <authorList>
            <person name="Liu J."/>
            <person name="Shi C."/>
            <person name="Shi C.C."/>
            <person name="Li W."/>
            <person name="Zhang Q.J."/>
            <person name="Zhang Y."/>
            <person name="Li K."/>
            <person name="Lu H.F."/>
            <person name="Shi C."/>
            <person name="Zhu S.T."/>
            <person name="Xiao Z.Y."/>
            <person name="Nan H."/>
            <person name="Yue Y."/>
            <person name="Zhu X.G."/>
            <person name="Wu Y."/>
            <person name="Hong X.N."/>
            <person name="Fan G.Y."/>
            <person name="Tong Y."/>
            <person name="Zhang D."/>
            <person name="Mao C.L."/>
            <person name="Liu Y.L."/>
            <person name="Hao S.J."/>
            <person name="Liu W.Q."/>
            <person name="Lv M.Q."/>
            <person name="Zhang H.B."/>
            <person name="Liu Y."/>
            <person name="Hu-Tang G.R."/>
            <person name="Wang J.P."/>
            <person name="Wang J.H."/>
            <person name="Sun Y.H."/>
            <person name="Ni S.B."/>
            <person name="Chen W.B."/>
            <person name="Zhang X.C."/>
            <person name="Jiao Y.N."/>
            <person name="Eichler E.E."/>
            <person name="Li G.H."/>
            <person name="Liu X."/>
            <person name="Gao L.Z."/>
        </authorList>
    </citation>
    <scope>NUCLEOTIDE SEQUENCE [LARGE SCALE GENOMIC DNA]</scope>
    <source>
        <strain evidence="2">cv. GT1</strain>
        <tissue evidence="1">Leaf</tissue>
    </source>
</reference>
<organism evidence="1 2">
    <name type="scientific">Hevea brasiliensis</name>
    <name type="common">Para rubber tree</name>
    <name type="synonym">Siphonia brasiliensis</name>
    <dbReference type="NCBI Taxonomy" id="3981"/>
    <lineage>
        <taxon>Eukaryota</taxon>
        <taxon>Viridiplantae</taxon>
        <taxon>Streptophyta</taxon>
        <taxon>Embryophyta</taxon>
        <taxon>Tracheophyta</taxon>
        <taxon>Spermatophyta</taxon>
        <taxon>Magnoliopsida</taxon>
        <taxon>eudicotyledons</taxon>
        <taxon>Gunneridae</taxon>
        <taxon>Pentapetalae</taxon>
        <taxon>rosids</taxon>
        <taxon>fabids</taxon>
        <taxon>Malpighiales</taxon>
        <taxon>Euphorbiaceae</taxon>
        <taxon>Crotonoideae</taxon>
        <taxon>Micrandreae</taxon>
        <taxon>Hevea</taxon>
    </lineage>
</organism>